<dbReference type="Pfam" id="PF10627">
    <property type="entry name" value="CsgE"/>
    <property type="match status" value="1"/>
</dbReference>
<evidence type="ECO:0000256" key="3">
    <source>
        <dbReference type="ARBA" id="ARBA00022729"/>
    </source>
</evidence>
<dbReference type="InterPro" id="IPR047726">
    <property type="entry name" value="CsgH_dom"/>
</dbReference>
<dbReference type="Gene3D" id="2.60.40.2420">
    <property type="match status" value="1"/>
</dbReference>
<dbReference type="Proteomes" id="UP000626242">
    <property type="component" value="Unassembled WGS sequence"/>
</dbReference>
<evidence type="ECO:0000313" key="4">
    <source>
        <dbReference type="EMBL" id="MBD8018188.1"/>
    </source>
</evidence>
<keyword evidence="3" id="KW-0732">Signal</keyword>
<dbReference type="RefSeq" id="WP_251833383.1">
    <property type="nucleotide sequence ID" value="NZ_JACSPS010000002.1"/>
</dbReference>
<sequence length="238" mass="26557">MKTLATILGIFFVVAKSSAQSQHGVTAKIITEQKEGSLQIRAAAISTSDTYHSLNYIMVSVKKGQSGSSSNKQSGKFSITPHETKTLAETNFNLQKNDGLKVYLFVKDEETDALLSKDSLEINGAQFAKEVSYIPENKLELSGLTIDETKTRIGQQFYDAFFMKYNQLPKKFQGTVTVAELPGFGRSTRVTVMYDDQLVYVFVPRADDEAIAEEVTRTLAILEDYNAKSSVRNNQFKY</sequence>
<dbReference type="InterPro" id="IPR053722">
    <property type="entry name" value="Curli_assembly_CsgC/AgfC"/>
</dbReference>
<dbReference type="NCBIfam" id="NF041112">
    <property type="entry name" value="chap_CsgH_alph"/>
    <property type="match status" value="1"/>
</dbReference>
<comment type="function">
    <text evidence="1">May be involved in the biogenesis of curli organelles.</text>
</comment>
<name>A0ABR8WM87_9FLAO</name>
<organism evidence="4 5">
    <name type="scientific">Kaistella pullorum</name>
    <dbReference type="NCBI Taxonomy" id="2763074"/>
    <lineage>
        <taxon>Bacteria</taxon>
        <taxon>Pseudomonadati</taxon>
        <taxon>Bacteroidota</taxon>
        <taxon>Flavobacteriia</taxon>
        <taxon>Flavobacteriales</taxon>
        <taxon>Weeksellaceae</taxon>
        <taxon>Chryseobacterium group</taxon>
        <taxon>Kaistella</taxon>
    </lineage>
</organism>
<proteinExistence type="predicted"/>
<evidence type="ECO:0000313" key="5">
    <source>
        <dbReference type="Proteomes" id="UP000626242"/>
    </source>
</evidence>
<dbReference type="EMBL" id="JACSPS010000002">
    <property type="protein sequence ID" value="MBD8018188.1"/>
    <property type="molecule type" value="Genomic_DNA"/>
</dbReference>
<protein>
    <recommendedName>
        <fullName evidence="2">Curli production assembly/transport component CsgE</fullName>
    </recommendedName>
</protein>
<gene>
    <name evidence="4" type="ORF">H9628_06865</name>
</gene>
<keyword evidence="5" id="KW-1185">Reference proteome</keyword>
<comment type="caution">
    <text evidence="4">The sequence shown here is derived from an EMBL/GenBank/DDBJ whole genome shotgun (WGS) entry which is preliminary data.</text>
</comment>
<reference evidence="4 5" key="1">
    <citation type="submission" date="2020-08" db="EMBL/GenBank/DDBJ databases">
        <title>A Genomic Blueprint of the Chicken Gut Microbiome.</title>
        <authorList>
            <person name="Gilroy R."/>
            <person name="Ravi A."/>
            <person name="Getino M."/>
            <person name="Pursley I."/>
            <person name="Horton D.L."/>
            <person name="Alikhan N.-F."/>
            <person name="Baker D."/>
            <person name="Gharbi K."/>
            <person name="Hall N."/>
            <person name="Watson M."/>
            <person name="Adriaenssens E.M."/>
            <person name="Foster-Nyarko E."/>
            <person name="Jarju S."/>
            <person name="Secka A."/>
            <person name="Antonio M."/>
            <person name="Oren A."/>
            <person name="Chaudhuri R."/>
            <person name="La Ragione R.M."/>
            <person name="Hildebrand F."/>
            <person name="Pallen M.J."/>
        </authorList>
    </citation>
    <scope>NUCLEOTIDE SEQUENCE [LARGE SCALE GENOMIC DNA]</scope>
    <source>
        <strain evidence="4 5">Sa1CVA4</strain>
    </source>
</reference>
<evidence type="ECO:0000256" key="2">
    <source>
        <dbReference type="ARBA" id="ARBA00014024"/>
    </source>
</evidence>
<evidence type="ECO:0000256" key="1">
    <source>
        <dbReference type="ARBA" id="ARBA00003989"/>
    </source>
</evidence>
<accession>A0ABR8WM87</accession>
<dbReference type="InterPro" id="IPR018900">
    <property type="entry name" value="Curli_CsgE"/>
</dbReference>